<keyword evidence="3" id="KW-0677">Repeat</keyword>
<dbReference type="PANTHER" id="PTHR23301">
    <property type="entry name" value="CHITIN BINDING PERITROPHIN-A"/>
    <property type="match status" value="1"/>
</dbReference>
<proteinExistence type="predicted"/>
<dbReference type="Pfam" id="PF01607">
    <property type="entry name" value="CBM_14"/>
    <property type="match status" value="2"/>
</dbReference>
<dbReference type="SUPFAM" id="SSF54556">
    <property type="entry name" value="Chitinase insertion domain"/>
    <property type="match status" value="1"/>
</dbReference>
<evidence type="ECO:0000259" key="7">
    <source>
        <dbReference type="PROSITE" id="PS51910"/>
    </source>
</evidence>
<sequence>MLATENITDASEDGLTYHHSRLMGIDDILNADSLVDLVTGLGAEHEKLVITLPAGVSQFLLTDPEKNMPRSPASRSPTAISQSQLCKMIGEGGWTVERDEDLTAPYAYRGKIWTAFDDPTSAAIKGKYILLRDLGGAAVDSIQLEDWTGACGNSSTGKARLITTLHETFTNIARKPRAAQLVALQEQLHQASHLPFADVQLSPYRIVRVVDRAGSIHVVRKEAKTEFKCSRQGYFTHPSGCNRFYRCVKFNQYSEDYTVFEYDCPAGLAFDERYEVCVWPGSLPDSAACHGSSEIAPVPRSRFSCPQVEGYYADPENCRWFFACLDHRRDGSYLTAYEFRCPFGLVFNEKELVCDWPWRVQSCGSGAALFGVHGVGHLTPGDILEGRLRPSYAKVSDVHVSGGRIENVNGGLVLGMCER</sequence>
<comment type="caution">
    <text evidence="8">The sequence shown here is derived from an EMBL/GenBank/DDBJ whole genome shotgun (WGS) entry which is preliminary data.</text>
</comment>
<name>A0ABD0Y224_9HEMI</name>
<reference evidence="8 9" key="1">
    <citation type="submission" date="2024-07" db="EMBL/GenBank/DDBJ databases">
        <title>Chromosome-level genome assembly of the water stick insect Ranatra chinensis (Heteroptera: Nepidae).</title>
        <authorList>
            <person name="Liu X."/>
        </authorList>
    </citation>
    <scope>NUCLEOTIDE SEQUENCE [LARGE SCALE GENOMIC DNA]</scope>
    <source>
        <strain evidence="8">Cailab_2021Rc</strain>
        <tissue evidence="8">Muscle</tissue>
    </source>
</reference>
<dbReference type="GO" id="GO:0008061">
    <property type="term" value="F:chitin binding"/>
    <property type="evidence" value="ECO:0007669"/>
    <property type="project" value="UniProtKB-KW"/>
</dbReference>
<protein>
    <recommendedName>
        <fullName evidence="10">Chitinase 3</fullName>
    </recommendedName>
</protein>
<dbReference type="EMBL" id="JBFDAA010000016">
    <property type="protein sequence ID" value="KAL1117413.1"/>
    <property type="molecule type" value="Genomic_DNA"/>
</dbReference>
<dbReference type="Proteomes" id="UP001558652">
    <property type="component" value="Unassembled WGS sequence"/>
</dbReference>
<dbReference type="PROSITE" id="PS51910">
    <property type="entry name" value="GH18_2"/>
    <property type="match status" value="1"/>
</dbReference>
<dbReference type="InterPro" id="IPR029070">
    <property type="entry name" value="Chitinase_insertion_sf"/>
</dbReference>
<dbReference type="InterPro" id="IPR002557">
    <property type="entry name" value="Chitin-bd_dom"/>
</dbReference>
<evidence type="ECO:0000256" key="1">
    <source>
        <dbReference type="ARBA" id="ARBA00022669"/>
    </source>
</evidence>
<dbReference type="SUPFAM" id="SSF57625">
    <property type="entry name" value="Invertebrate chitin-binding proteins"/>
    <property type="match status" value="2"/>
</dbReference>
<evidence type="ECO:0000256" key="3">
    <source>
        <dbReference type="ARBA" id="ARBA00022737"/>
    </source>
</evidence>
<dbReference type="PANTHER" id="PTHR23301:SF0">
    <property type="entry name" value="CHITIN-BINDING TYPE-2 DOMAIN-CONTAINING PROTEIN-RELATED"/>
    <property type="match status" value="1"/>
</dbReference>
<dbReference type="Gene3D" id="2.170.140.10">
    <property type="entry name" value="Chitin binding domain"/>
    <property type="match status" value="2"/>
</dbReference>
<dbReference type="InterPro" id="IPR001223">
    <property type="entry name" value="Glyco_hydro18_cat"/>
</dbReference>
<evidence type="ECO:0000259" key="6">
    <source>
        <dbReference type="PROSITE" id="PS50940"/>
    </source>
</evidence>
<dbReference type="SUPFAM" id="SSF51445">
    <property type="entry name" value="(Trans)glycosidases"/>
    <property type="match status" value="1"/>
</dbReference>
<dbReference type="InterPro" id="IPR051940">
    <property type="entry name" value="Chitin_bind-dev_reg"/>
</dbReference>
<keyword evidence="9" id="KW-1185">Reference proteome</keyword>
<organism evidence="8 9">
    <name type="scientific">Ranatra chinensis</name>
    <dbReference type="NCBI Taxonomy" id="642074"/>
    <lineage>
        <taxon>Eukaryota</taxon>
        <taxon>Metazoa</taxon>
        <taxon>Ecdysozoa</taxon>
        <taxon>Arthropoda</taxon>
        <taxon>Hexapoda</taxon>
        <taxon>Insecta</taxon>
        <taxon>Pterygota</taxon>
        <taxon>Neoptera</taxon>
        <taxon>Paraneoptera</taxon>
        <taxon>Hemiptera</taxon>
        <taxon>Heteroptera</taxon>
        <taxon>Panheteroptera</taxon>
        <taxon>Nepomorpha</taxon>
        <taxon>Nepidae</taxon>
        <taxon>Ranatrinae</taxon>
        <taxon>Ranatra</taxon>
    </lineage>
</organism>
<dbReference type="PROSITE" id="PS50940">
    <property type="entry name" value="CHIT_BIND_II"/>
    <property type="match status" value="2"/>
</dbReference>
<dbReference type="SMART" id="SM00494">
    <property type="entry name" value="ChtBD2"/>
    <property type="match status" value="2"/>
</dbReference>
<evidence type="ECO:0000313" key="8">
    <source>
        <dbReference type="EMBL" id="KAL1117413.1"/>
    </source>
</evidence>
<evidence type="ECO:0000256" key="4">
    <source>
        <dbReference type="ARBA" id="ARBA00023157"/>
    </source>
</evidence>
<evidence type="ECO:0000256" key="2">
    <source>
        <dbReference type="ARBA" id="ARBA00022729"/>
    </source>
</evidence>
<dbReference type="InterPro" id="IPR017853">
    <property type="entry name" value="GH"/>
</dbReference>
<dbReference type="Gene3D" id="3.20.20.80">
    <property type="entry name" value="Glycosidases"/>
    <property type="match status" value="1"/>
</dbReference>
<dbReference type="Pfam" id="PF00704">
    <property type="entry name" value="Glyco_hydro_18"/>
    <property type="match status" value="1"/>
</dbReference>
<feature type="domain" description="GH18" evidence="7">
    <location>
        <begin position="1"/>
        <end position="172"/>
    </location>
</feature>
<evidence type="ECO:0008006" key="10">
    <source>
        <dbReference type="Google" id="ProtNLM"/>
    </source>
</evidence>
<feature type="domain" description="Chitin-binding type-2" evidence="6">
    <location>
        <begin position="226"/>
        <end position="291"/>
    </location>
</feature>
<accession>A0ABD0Y224</accession>
<evidence type="ECO:0000313" key="9">
    <source>
        <dbReference type="Proteomes" id="UP001558652"/>
    </source>
</evidence>
<keyword evidence="1" id="KW-0147">Chitin-binding</keyword>
<gene>
    <name evidence="8" type="ORF">AAG570_004739</name>
</gene>
<dbReference type="InterPro" id="IPR036508">
    <property type="entry name" value="Chitin-bd_dom_sf"/>
</dbReference>
<dbReference type="Gene3D" id="3.10.50.10">
    <property type="match status" value="1"/>
</dbReference>
<keyword evidence="5" id="KW-0325">Glycoprotein</keyword>
<keyword evidence="2" id="KW-0732">Signal</keyword>
<keyword evidence="4" id="KW-1015">Disulfide bond</keyword>
<dbReference type="AlphaFoldDB" id="A0ABD0Y224"/>
<feature type="domain" description="Chitin-binding type-2" evidence="6">
    <location>
        <begin position="302"/>
        <end position="365"/>
    </location>
</feature>
<evidence type="ECO:0000256" key="5">
    <source>
        <dbReference type="ARBA" id="ARBA00023180"/>
    </source>
</evidence>